<feature type="transmembrane region" description="Helical" evidence="8">
    <location>
        <begin position="138"/>
        <end position="159"/>
    </location>
</feature>
<keyword evidence="7 8" id="KW-0472">Membrane</keyword>
<dbReference type="EMBL" id="MHSL01000031">
    <property type="protein sequence ID" value="OHA43142.1"/>
    <property type="molecule type" value="Genomic_DNA"/>
</dbReference>
<feature type="transmembrane region" description="Helical" evidence="8">
    <location>
        <begin position="13"/>
        <end position="33"/>
    </location>
</feature>
<dbReference type="InterPro" id="IPR004268">
    <property type="entry name" value="MurJ"/>
</dbReference>
<dbReference type="GO" id="GO:0009252">
    <property type="term" value="P:peptidoglycan biosynthetic process"/>
    <property type="evidence" value="ECO:0007669"/>
    <property type="project" value="UniProtKB-KW"/>
</dbReference>
<evidence type="ECO:0000256" key="4">
    <source>
        <dbReference type="ARBA" id="ARBA00022960"/>
    </source>
</evidence>
<feature type="transmembrane region" description="Helical" evidence="8">
    <location>
        <begin position="323"/>
        <end position="344"/>
    </location>
</feature>
<feature type="transmembrane region" description="Helical" evidence="8">
    <location>
        <begin position="468"/>
        <end position="488"/>
    </location>
</feature>
<dbReference type="GO" id="GO:0015648">
    <property type="term" value="F:lipid-linked peptidoglycan transporter activity"/>
    <property type="evidence" value="ECO:0007669"/>
    <property type="project" value="TreeGrafter"/>
</dbReference>
<evidence type="ECO:0000256" key="6">
    <source>
        <dbReference type="ARBA" id="ARBA00022989"/>
    </source>
</evidence>
<dbReference type="Proteomes" id="UP000176355">
    <property type="component" value="Unassembled WGS sequence"/>
</dbReference>
<evidence type="ECO:0000256" key="7">
    <source>
        <dbReference type="ARBA" id="ARBA00023136"/>
    </source>
</evidence>
<dbReference type="PANTHER" id="PTHR47019">
    <property type="entry name" value="LIPID II FLIPPASE MURJ"/>
    <property type="match status" value="1"/>
</dbReference>
<feature type="transmembrane region" description="Helical" evidence="8">
    <location>
        <begin position="102"/>
        <end position="126"/>
    </location>
</feature>
<keyword evidence="2" id="KW-1003">Cell membrane</keyword>
<name>A0A1G2P688_9BACT</name>
<feature type="transmembrane region" description="Helical" evidence="8">
    <location>
        <begin position="432"/>
        <end position="456"/>
    </location>
</feature>
<accession>A0A1G2P688</accession>
<dbReference type="PANTHER" id="PTHR47019:SF1">
    <property type="entry name" value="LIPID II FLIPPASE MURJ"/>
    <property type="match status" value="1"/>
</dbReference>
<keyword evidence="3 8" id="KW-0812">Transmembrane</keyword>
<comment type="subcellular location">
    <subcellularLocation>
        <location evidence="1">Cell membrane</location>
        <topology evidence="1">Multi-pass membrane protein</topology>
    </subcellularLocation>
</comment>
<feature type="transmembrane region" description="Helical" evidence="8">
    <location>
        <begin position="171"/>
        <end position="192"/>
    </location>
</feature>
<proteinExistence type="predicted"/>
<dbReference type="PRINTS" id="PR01806">
    <property type="entry name" value="VIRFACTRMVIN"/>
</dbReference>
<feature type="transmembrane region" description="Helical" evidence="8">
    <location>
        <begin position="508"/>
        <end position="528"/>
    </location>
</feature>
<comment type="caution">
    <text evidence="9">The sequence shown here is derived from an EMBL/GenBank/DDBJ whole genome shotgun (WGS) entry which is preliminary data.</text>
</comment>
<reference evidence="9 10" key="1">
    <citation type="journal article" date="2016" name="Nat. Commun.">
        <title>Thousands of microbial genomes shed light on interconnected biogeochemical processes in an aquifer system.</title>
        <authorList>
            <person name="Anantharaman K."/>
            <person name="Brown C.T."/>
            <person name="Hug L.A."/>
            <person name="Sharon I."/>
            <person name="Castelle C.J."/>
            <person name="Probst A.J."/>
            <person name="Thomas B.C."/>
            <person name="Singh A."/>
            <person name="Wilkins M.J."/>
            <person name="Karaoz U."/>
            <person name="Brodie E.L."/>
            <person name="Williams K.H."/>
            <person name="Hubbard S.S."/>
            <person name="Banfield J.F."/>
        </authorList>
    </citation>
    <scope>NUCLEOTIDE SEQUENCE [LARGE SCALE GENOMIC DNA]</scope>
</reference>
<evidence type="ECO:0000313" key="9">
    <source>
        <dbReference type="EMBL" id="OHA43142.1"/>
    </source>
</evidence>
<dbReference type="STRING" id="1802333.A3G03_00260"/>
<dbReference type="GO" id="GO:0034204">
    <property type="term" value="P:lipid translocation"/>
    <property type="evidence" value="ECO:0007669"/>
    <property type="project" value="TreeGrafter"/>
</dbReference>
<evidence type="ECO:0000256" key="5">
    <source>
        <dbReference type="ARBA" id="ARBA00022984"/>
    </source>
</evidence>
<evidence type="ECO:0000256" key="3">
    <source>
        <dbReference type="ARBA" id="ARBA00022692"/>
    </source>
</evidence>
<evidence type="ECO:0008006" key="11">
    <source>
        <dbReference type="Google" id="ProtNLM"/>
    </source>
</evidence>
<feature type="transmembrane region" description="Helical" evidence="8">
    <location>
        <begin position="390"/>
        <end position="412"/>
    </location>
</feature>
<sequence length="557" mass="61840">MVKKFFNLLGKEFVGLHEAAYLLAFFTFLSQLLGLIRDRMLAGTFGASAALDAYYAAFRIPDLIFVAVASIVSVSILVPFIIERLQKSETEAREFLDAIFSFFAVLMVAVSIVAFFLAPTLLALIFPKIIGGAYGAELVVMTHWLLLSPILLGFSNLLASVTQAKHRFFSYAISPILYNAGIIFGLLVFYPLFGLSGLALGVVLGALCHLVVQIISVGRLFPRFRPLFNFKIIKRVVGLSFSRTLALSASQIASLALIAFAAYLAVGSVSVFNFSWNLQSVPLAIVGASYTVALFPTISRLFGAGEKEKFLKEMTTAARHITFWSLPIVVLFIVLRAQIVRTVLGSGNFDWSDTRLTAAALAFFSISILAQSLILLFVRGYYAGGNTKKPLIINLFSAALIVIFAFGFLWLFKRWEFFRYFVESLLRVDNVAGAEVLMLPLGFSVAQIINAAIFWFYFARRFPTFSPIVTRTFFEVFSTSVIMGFIVYRSLNVFDKIFNLNTLPGVFLQGLLSGFIGIAVGIIILILLKNREIKEVWLTLHHKIWKAKIIAPEPESL</sequence>
<evidence type="ECO:0000256" key="1">
    <source>
        <dbReference type="ARBA" id="ARBA00004651"/>
    </source>
</evidence>
<dbReference type="InterPro" id="IPR051050">
    <property type="entry name" value="Lipid_II_flippase_MurJ/MviN"/>
</dbReference>
<organism evidence="9 10">
    <name type="scientific">Candidatus Taylorbacteria bacterium RIFCSPLOWO2_12_FULL_44_15c</name>
    <dbReference type="NCBI Taxonomy" id="1802333"/>
    <lineage>
        <taxon>Bacteria</taxon>
        <taxon>Candidatus Tayloriibacteriota</taxon>
    </lineage>
</organism>
<dbReference type="GO" id="GO:0008360">
    <property type="term" value="P:regulation of cell shape"/>
    <property type="evidence" value="ECO:0007669"/>
    <property type="project" value="UniProtKB-KW"/>
</dbReference>
<keyword evidence="4" id="KW-0133">Cell shape</keyword>
<feature type="transmembrane region" description="Helical" evidence="8">
    <location>
        <begin position="356"/>
        <end position="378"/>
    </location>
</feature>
<keyword evidence="5" id="KW-0573">Peptidoglycan synthesis</keyword>
<protein>
    <recommendedName>
        <fullName evidence="11">Lipid II flippase MurJ</fullName>
    </recommendedName>
</protein>
<dbReference type="GO" id="GO:0005886">
    <property type="term" value="C:plasma membrane"/>
    <property type="evidence" value="ECO:0007669"/>
    <property type="project" value="UniProtKB-SubCell"/>
</dbReference>
<feature type="transmembrane region" description="Helical" evidence="8">
    <location>
        <begin position="283"/>
        <end position="302"/>
    </location>
</feature>
<gene>
    <name evidence="9" type="ORF">A3G03_00260</name>
</gene>
<dbReference type="AlphaFoldDB" id="A0A1G2P688"/>
<evidence type="ECO:0000256" key="2">
    <source>
        <dbReference type="ARBA" id="ARBA00022475"/>
    </source>
</evidence>
<feature type="transmembrane region" description="Helical" evidence="8">
    <location>
        <begin position="241"/>
        <end position="263"/>
    </location>
</feature>
<feature type="transmembrane region" description="Helical" evidence="8">
    <location>
        <begin position="63"/>
        <end position="82"/>
    </location>
</feature>
<evidence type="ECO:0000256" key="8">
    <source>
        <dbReference type="SAM" id="Phobius"/>
    </source>
</evidence>
<dbReference type="Pfam" id="PF03023">
    <property type="entry name" value="MurJ"/>
    <property type="match status" value="1"/>
</dbReference>
<feature type="transmembrane region" description="Helical" evidence="8">
    <location>
        <begin position="198"/>
        <end position="221"/>
    </location>
</feature>
<keyword evidence="6 8" id="KW-1133">Transmembrane helix</keyword>
<evidence type="ECO:0000313" key="10">
    <source>
        <dbReference type="Proteomes" id="UP000176355"/>
    </source>
</evidence>